<gene>
    <name evidence="3" type="ORF">LC1Nh_0818</name>
</gene>
<evidence type="ECO:0000313" key="3">
    <source>
        <dbReference type="EMBL" id="QGA80702.1"/>
    </source>
</evidence>
<protein>
    <submittedName>
        <fullName evidence="3">Esterase</fullName>
    </submittedName>
</protein>
<dbReference type="SUPFAM" id="SSF53474">
    <property type="entry name" value="alpha/beta-Hydrolases"/>
    <property type="match status" value="1"/>
</dbReference>
<dbReference type="KEGG" id="ncon:LC1Nh_0818"/>
<evidence type="ECO:0000313" key="4">
    <source>
        <dbReference type="Proteomes" id="UP000377803"/>
    </source>
</evidence>
<keyword evidence="2" id="KW-0812">Transmembrane</keyword>
<evidence type="ECO:0000256" key="2">
    <source>
        <dbReference type="SAM" id="Phobius"/>
    </source>
</evidence>
<name>A0A5Q0UGC7_9ARCH</name>
<feature type="region of interest" description="Disordered" evidence="1">
    <location>
        <begin position="171"/>
        <end position="221"/>
    </location>
</feature>
<dbReference type="AlphaFoldDB" id="A0A5Q0UGC7"/>
<keyword evidence="2" id="KW-0472">Membrane</keyword>
<dbReference type="Gene3D" id="3.40.50.1820">
    <property type="entry name" value="alpha/beta hydrolase"/>
    <property type="match status" value="1"/>
</dbReference>
<feature type="transmembrane region" description="Helical" evidence="2">
    <location>
        <begin position="16"/>
        <end position="34"/>
    </location>
</feature>
<dbReference type="RefSeq" id="WP_256727618.1">
    <property type="nucleotide sequence ID" value="NZ_CP040089.1"/>
</dbReference>
<reference evidence="4" key="1">
    <citation type="submission" date="2019-05" db="EMBL/GenBank/DDBJ databases">
        <title>Candidatus Nanohalobium constans, a novel model system to study the DPANN nano-sized archaea: genomic and physiological characterization of a nanoarchaeon co-cultured with its chitinotrophic host.</title>
        <authorList>
            <person name="La Cono V."/>
            <person name="Arcadi E."/>
            <person name="Crisafi F."/>
            <person name="Denaro R."/>
            <person name="La Spada G."/>
            <person name="Messina E."/>
            <person name="Smedile F."/>
            <person name="Toshchakov S.V."/>
            <person name="Shevchenko M.A."/>
            <person name="Golyshin P.N."/>
            <person name="Golyshina O.V."/>
            <person name="Ferrer M."/>
            <person name="Rohde M."/>
            <person name="Mushegian A."/>
            <person name="Sorokin D.Y."/>
            <person name="Giuliano L."/>
            <person name="Yakimov M.M."/>
        </authorList>
    </citation>
    <scope>NUCLEOTIDE SEQUENCE [LARGE SCALE GENOMIC DNA]</scope>
    <source>
        <strain evidence="4">LC1Nh</strain>
    </source>
</reference>
<dbReference type="GeneID" id="73969420"/>
<evidence type="ECO:0000256" key="1">
    <source>
        <dbReference type="SAM" id="MobiDB-lite"/>
    </source>
</evidence>
<dbReference type="InterPro" id="IPR029058">
    <property type="entry name" value="AB_hydrolase_fold"/>
</dbReference>
<keyword evidence="4" id="KW-1185">Reference proteome</keyword>
<proteinExistence type="predicted"/>
<dbReference type="Proteomes" id="UP000377803">
    <property type="component" value="Chromosome"/>
</dbReference>
<keyword evidence="2" id="KW-1133">Transmembrane helix</keyword>
<dbReference type="EMBL" id="CP040089">
    <property type="protein sequence ID" value="QGA80702.1"/>
    <property type="molecule type" value="Genomic_DNA"/>
</dbReference>
<sequence>MKENYFNKLKDESTKIVLTVFFLSIVSVAALMALQASGDGSTESSVEEVFFVGGEGPQERAEVYKFSDSEGGDPVVMVPGLGLDEYIYTDTPDDRDGWAQIFDEKGYTSYVYNPPNIVDSNETVDDSVSTSQWSLGRAWSKWGFGPQQGEAYDDSKYPVSQIQELEDNFPQYTSTRSGQGGASGQSSRTEGQGGQFDGNLSGQSQQSGRSSQGSAQGGMSFGSEASTEALIDLLERTGPATVIVHSAEGATGFEVARQRPELIETLVAVEPVGCPETESQVFSGTEFVAVYGDYVQERGQTGRKQACETTIDLINENGGEAEMISLPDMGIEGNSHLLMQGENNQEIAEKVMSEVQS</sequence>
<organism evidence="3 4">
    <name type="scientific">Candidatus Nanohalobium constans</name>
    <dbReference type="NCBI Taxonomy" id="2565781"/>
    <lineage>
        <taxon>Archaea</taxon>
        <taxon>Candidatus Nanohalarchaeota</taxon>
        <taxon>Candidatus Nanohalobia</taxon>
        <taxon>Candidatus Nanohalobiales</taxon>
        <taxon>Candidatus Nanohalobiaceae</taxon>
        <taxon>Candidatus Nanohalobium</taxon>
    </lineage>
</organism>
<accession>A0A5Q0UGC7</accession>
<feature type="compositionally biased region" description="Low complexity" evidence="1">
    <location>
        <begin position="201"/>
        <end position="214"/>
    </location>
</feature>